<dbReference type="Proteomes" id="UP000507962">
    <property type="component" value="Unassembled WGS sequence"/>
</dbReference>
<keyword evidence="2" id="KW-1185">Reference proteome</keyword>
<organism evidence="1 2">
    <name type="scientific">Desulfoluna butyratoxydans</name>
    <dbReference type="NCBI Taxonomy" id="231438"/>
    <lineage>
        <taxon>Bacteria</taxon>
        <taxon>Pseudomonadati</taxon>
        <taxon>Thermodesulfobacteriota</taxon>
        <taxon>Desulfobacteria</taxon>
        <taxon>Desulfobacterales</taxon>
        <taxon>Desulfolunaceae</taxon>
        <taxon>Desulfoluna</taxon>
    </lineage>
</organism>
<accession>A0A4U8YSZ1</accession>
<evidence type="ECO:0000313" key="2">
    <source>
        <dbReference type="Proteomes" id="UP000507962"/>
    </source>
</evidence>
<name>A0A4U8YSZ1_9BACT</name>
<dbReference type="EMBL" id="CAADHO010000013">
    <property type="protein sequence ID" value="VFQ47080.1"/>
    <property type="molecule type" value="Genomic_DNA"/>
</dbReference>
<proteinExistence type="predicted"/>
<evidence type="ECO:0000313" key="1">
    <source>
        <dbReference type="EMBL" id="VFQ47080.1"/>
    </source>
</evidence>
<protein>
    <submittedName>
        <fullName evidence="1">Uncharacterized protein</fullName>
    </submittedName>
</protein>
<sequence>MGNRVMSCSCYRTNVRITLQAGLHQIVLMNVTIQLKIASGGPAGGQTFKKFDKQVLSKPSRLRRNNFDIFAPALEKFFRSFFLKKRPAGGIAE</sequence>
<gene>
    <name evidence="1" type="ORF">MSL71_47660</name>
</gene>
<dbReference type="AlphaFoldDB" id="A0A4U8YSZ1"/>
<reference evidence="1 2" key="1">
    <citation type="submission" date="2019-03" db="EMBL/GenBank/DDBJ databases">
        <authorList>
            <person name="Nijsse B."/>
        </authorList>
    </citation>
    <scope>NUCLEOTIDE SEQUENCE [LARGE SCALE GENOMIC DNA]</scope>
    <source>
        <strain evidence="1">Desulfoluna butyratoxydans MSL71</strain>
    </source>
</reference>